<protein>
    <submittedName>
        <fullName evidence="1">Uncharacterized protein</fullName>
    </submittedName>
</protein>
<dbReference type="Proteomes" id="UP000013304">
    <property type="component" value="Chromosome"/>
</dbReference>
<dbReference type="KEGG" id="sfi:SFUL_2292"/>
<evidence type="ECO:0000313" key="1">
    <source>
        <dbReference type="EMBL" id="AGK77246.1"/>
    </source>
</evidence>
<dbReference type="HOGENOM" id="CLU_3189518_0_0_11"/>
<reference evidence="1 2" key="1">
    <citation type="submission" date="2013-04" db="EMBL/GenBank/DDBJ databases">
        <title>Complete genome sequence of Streptomyces fulvissimus.</title>
        <authorList>
            <person name="Myronovskyi M."/>
            <person name="Tokovenko B."/>
            <person name="Manderscheid N."/>
            <person name="Petzke L."/>
            <person name="Luzhetskyy A."/>
        </authorList>
    </citation>
    <scope>NUCLEOTIDE SEQUENCE [LARGE SCALE GENOMIC DNA]</scope>
    <source>
        <strain evidence="1 2">DSM 40593</strain>
    </source>
</reference>
<gene>
    <name evidence="1" type="ORF">SFUL_2292</name>
</gene>
<evidence type="ECO:0000313" key="2">
    <source>
        <dbReference type="Proteomes" id="UP000013304"/>
    </source>
</evidence>
<dbReference type="EMBL" id="CP005080">
    <property type="protein sequence ID" value="AGK77246.1"/>
    <property type="molecule type" value="Genomic_DNA"/>
</dbReference>
<proteinExistence type="predicted"/>
<sequence>MTAMLDMTRRYRVPLTVRFAARKAAYSAGPPSRYSLSSRVSMVELR</sequence>
<name>N0CM64_STRMI</name>
<accession>N0CM64</accession>
<dbReference type="AlphaFoldDB" id="N0CM64"/>
<organism evidence="1 2">
    <name type="scientific">Streptomyces microflavus DSM 40593</name>
    <dbReference type="NCBI Taxonomy" id="1303692"/>
    <lineage>
        <taxon>Bacteria</taxon>
        <taxon>Bacillati</taxon>
        <taxon>Actinomycetota</taxon>
        <taxon>Actinomycetes</taxon>
        <taxon>Kitasatosporales</taxon>
        <taxon>Streptomycetaceae</taxon>
        <taxon>Streptomyces</taxon>
    </lineage>
</organism>